<accession>A0A2W5T471</accession>
<organism evidence="2 3">
    <name type="scientific">Archangium gephyra</name>
    <dbReference type="NCBI Taxonomy" id="48"/>
    <lineage>
        <taxon>Bacteria</taxon>
        <taxon>Pseudomonadati</taxon>
        <taxon>Myxococcota</taxon>
        <taxon>Myxococcia</taxon>
        <taxon>Myxococcales</taxon>
        <taxon>Cystobacterineae</taxon>
        <taxon>Archangiaceae</taxon>
        <taxon>Archangium</taxon>
    </lineage>
</organism>
<sequence>MVETLLLWFNRFTDDPSKVRARLKGRPVLVYEPPTEDTIDESDDDDDYQLRTQSGLSLPAIGGGDPMAVVIEKSADNAFKQRITIGRTANNDIVLDDTSVSRFHAWIEQQNMDWVLVDAGSRNGSTVAGRKVAAKTPIVLTNGTPLRIGSLTLTYYTSQGFLDLLHRRATE</sequence>
<dbReference type="InterPro" id="IPR008984">
    <property type="entry name" value="SMAD_FHA_dom_sf"/>
</dbReference>
<gene>
    <name evidence="2" type="ORF">DI536_20745</name>
</gene>
<dbReference type="SUPFAM" id="SSF49879">
    <property type="entry name" value="SMAD/FHA domain"/>
    <property type="match status" value="1"/>
</dbReference>
<dbReference type="Proteomes" id="UP000249061">
    <property type="component" value="Unassembled WGS sequence"/>
</dbReference>
<name>A0A2W5T471_9BACT</name>
<evidence type="ECO:0000313" key="3">
    <source>
        <dbReference type="Proteomes" id="UP000249061"/>
    </source>
</evidence>
<dbReference type="AlphaFoldDB" id="A0A2W5T471"/>
<dbReference type="InterPro" id="IPR000253">
    <property type="entry name" value="FHA_dom"/>
</dbReference>
<feature type="domain" description="FHA" evidence="1">
    <location>
        <begin position="83"/>
        <end position="132"/>
    </location>
</feature>
<reference evidence="2 3" key="1">
    <citation type="submission" date="2017-08" db="EMBL/GenBank/DDBJ databases">
        <title>Infants hospitalized years apart are colonized by the same room-sourced microbial strains.</title>
        <authorList>
            <person name="Brooks B."/>
            <person name="Olm M.R."/>
            <person name="Firek B.A."/>
            <person name="Baker R."/>
            <person name="Thomas B.C."/>
            <person name="Morowitz M.J."/>
            <person name="Banfield J.F."/>
        </authorList>
    </citation>
    <scope>NUCLEOTIDE SEQUENCE [LARGE SCALE GENOMIC DNA]</scope>
    <source>
        <strain evidence="2">S2_003_000_R2_14</strain>
    </source>
</reference>
<comment type="caution">
    <text evidence="2">The sequence shown here is derived from an EMBL/GenBank/DDBJ whole genome shotgun (WGS) entry which is preliminary data.</text>
</comment>
<evidence type="ECO:0000313" key="2">
    <source>
        <dbReference type="EMBL" id="PZR10250.1"/>
    </source>
</evidence>
<dbReference type="Gene3D" id="2.60.200.20">
    <property type="match status" value="1"/>
</dbReference>
<dbReference type="EMBL" id="QFQP01000018">
    <property type="protein sequence ID" value="PZR10250.1"/>
    <property type="molecule type" value="Genomic_DNA"/>
</dbReference>
<dbReference type="Pfam" id="PF00498">
    <property type="entry name" value="FHA"/>
    <property type="match status" value="1"/>
</dbReference>
<dbReference type="PANTHER" id="PTHR23308">
    <property type="entry name" value="NUCLEAR INHIBITOR OF PROTEIN PHOSPHATASE-1"/>
    <property type="match status" value="1"/>
</dbReference>
<dbReference type="InterPro" id="IPR050923">
    <property type="entry name" value="Cell_Proc_Reg/RNA_Proc"/>
</dbReference>
<dbReference type="SMART" id="SM00240">
    <property type="entry name" value="FHA"/>
    <property type="match status" value="1"/>
</dbReference>
<evidence type="ECO:0000259" key="1">
    <source>
        <dbReference type="PROSITE" id="PS50006"/>
    </source>
</evidence>
<protein>
    <submittedName>
        <fullName evidence="2">FHA domain-containing protein</fullName>
    </submittedName>
</protein>
<dbReference type="PROSITE" id="PS50006">
    <property type="entry name" value="FHA_DOMAIN"/>
    <property type="match status" value="1"/>
</dbReference>
<dbReference type="CDD" id="cd00060">
    <property type="entry name" value="FHA"/>
    <property type="match status" value="1"/>
</dbReference>
<proteinExistence type="predicted"/>